<organism evidence="3 4">
    <name type="scientific">Candidatus Dactylopiibacterium carminicum</name>
    <dbReference type="NCBI Taxonomy" id="857335"/>
    <lineage>
        <taxon>Bacteria</taxon>
        <taxon>Pseudomonadati</taxon>
        <taxon>Pseudomonadota</taxon>
        <taxon>Betaproteobacteria</taxon>
        <taxon>Rhodocyclales</taxon>
        <taxon>Rhodocyclaceae</taxon>
        <taxon>Candidatus Dactylopiibacterium</taxon>
    </lineage>
</organism>
<dbReference type="AlphaFoldDB" id="A0A272EMG9"/>
<protein>
    <recommendedName>
        <fullName evidence="1">DUF6701 domain-containing protein</fullName>
    </recommendedName>
</protein>
<dbReference type="Pfam" id="PF20419">
    <property type="entry name" value="DUF6701"/>
    <property type="match status" value="1"/>
</dbReference>
<evidence type="ECO:0000313" key="3">
    <source>
        <dbReference type="EMBL" id="PAS91314.1"/>
    </source>
</evidence>
<dbReference type="EMBL" id="MDUX01000105">
    <property type="protein sequence ID" value="KAF7597705.1"/>
    <property type="molecule type" value="Genomic_DNA"/>
</dbReference>
<name>A0A272EMG9_9RHOO</name>
<proteinExistence type="predicted"/>
<reference evidence="3 4" key="2">
    <citation type="submission" date="2017-07" db="EMBL/GenBank/DDBJ databases">
        <title>Candidatus Dactylopiibacterium carminicum, a nitrogen-fixing symbiont of the cochineal insect Dactylopius coccus and Dactylopius opuntiae (Hemiptera: Coccoidea: Dactylopiidae).</title>
        <authorList>
            <person name="Vera A."/>
        </authorList>
    </citation>
    <scope>NUCLEOTIDE SEQUENCE [LARGE SCALE GENOMIC DNA]</scope>
    <source>
        <strain evidence="3 4">NFDCM</strain>
    </source>
</reference>
<feature type="domain" description="DUF6701" evidence="1">
    <location>
        <begin position="12"/>
        <end position="459"/>
    </location>
</feature>
<comment type="caution">
    <text evidence="3">The sequence shown here is derived from an EMBL/GenBank/DDBJ whole genome shotgun (WGS) entry which is preliminary data.</text>
</comment>
<evidence type="ECO:0000259" key="1">
    <source>
        <dbReference type="Pfam" id="PF20419"/>
    </source>
</evidence>
<dbReference type="OrthoDB" id="9790247at2"/>
<dbReference type="Proteomes" id="UP000216107">
    <property type="component" value="Unassembled WGS sequence"/>
</dbReference>
<evidence type="ECO:0000313" key="4">
    <source>
        <dbReference type="Proteomes" id="UP000216107"/>
    </source>
</evidence>
<reference evidence="2 5" key="1">
    <citation type="submission" date="2016-08" db="EMBL/GenBank/DDBJ databases">
        <title>Candidatus Dactylopiibacterium carminicum genome sequence.</title>
        <authorList>
            <person name="Ramirez-Puebla S.T."/>
            <person name="Ormeno-Orrillo E."/>
            <person name="Vera-Ponce De Leon A."/>
            <person name="Luis L."/>
            <person name="Sanchez-Flores A."/>
            <person name="Monica R."/>
            <person name="Martinez-Romero E."/>
        </authorList>
    </citation>
    <scope>NUCLEOTIDE SEQUENCE [LARGE SCALE GENOMIC DNA]</scope>
    <source>
        <strain evidence="2">END1</strain>
    </source>
</reference>
<sequence length="460" mass="46339">MDSTDANWQCSGTDAALQDPAACSVFKRAGESFVQRVTGKAYDGSSNAACSLPTTPNYRQDGLVLASAVIAPSGANAGLLSTTSVNVGSGGLGSVAQAQSEVGIFRLTATPPTGAYFGQTAPTGQNNFGRFIPAGFTVSGQALTNRVAAACSSVSTFSYLGEAVGVGFTLQAVNLNGAITGNYRGNYARLNLAPVTGAGSNGLAFGAQSGGSLLNSRLSSSCTSCAAFVSGSSAIQARLSVLRATGSQIDGPFDSASFGLVATDADSVGMRGPDFNWDLAGAPEGVALGSTRLVFGRLQVGNTYGSALLPLPVTARAQMWNGSTFIDHGADSCTPFQVPATVSVNSSNTATLACNGGVGLYGSLAGVNASVGATAAGGTVKLSGGASTLRLSPPTNTGGGYLDLVLAAPDYLKYNVDGVDQSLPGCTTPGDGYLHDDNPRARIRFGVKTNSGVIHQREIY</sequence>
<evidence type="ECO:0000313" key="2">
    <source>
        <dbReference type="EMBL" id="KAF7597705.1"/>
    </source>
</evidence>
<dbReference type="InterPro" id="IPR046524">
    <property type="entry name" value="DUF6701"/>
</dbReference>
<keyword evidence="5" id="KW-1185">Reference proteome</keyword>
<dbReference type="Proteomes" id="UP000623509">
    <property type="component" value="Unassembled WGS sequence"/>
</dbReference>
<accession>A0A272EMG9</accession>
<dbReference type="RefSeq" id="WP_095526043.1">
    <property type="nucleotide sequence ID" value="NZ_MDUX01000105.1"/>
</dbReference>
<gene>
    <name evidence="2" type="ORF">BGI27_17325</name>
    <name evidence="3" type="ORF">CGU29_17125</name>
</gene>
<dbReference type="EMBL" id="NMRN01000104">
    <property type="protein sequence ID" value="PAS91314.1"/>
    <property type="molecule type" value="Genomic_DNA"/>
</dbReference>
<evidence type="ECO:0000313" key="5">
    <source>
        <dbReference type="Proteomes" id="UP000623509"/>
    </source>
</evidence>